<reference evidence="2" key="1">
    <citation type="journal article" date="2021" name="Nat. Commun.">
        <title>Genetic determinants of endophytism in the Arabidopsis root mycobiome.</title>
        <authorList>
            <person name="Mesny F."/>
            <person name="Miyauchi S."/>
            <person name="Thiergart T."/>
            <person name="Pickel B."/>
            <person name="Atanasova L."/>
            <person name="Karlsson M."/>
            <person name="Huettel B."/>
            <person name="Barry K.W."/>
            <person name="Haridas S."/>
            <person name="Chen C."/>
            <person name="Bauer D."/>
            <person name="Andreopoulos W."/>
            <person name="Pangilinan J."/>
            <person name="LaButti K."/>
            <person name="Riley R."/>
            <person name="Lipzen A."/>
            <person name="Clum A."/>
            <person name="Drula E."/>
            <person name="Henrissat B."/>
            <person name="Kohler A."/>
            <person name="Grigoriev I.V."/>
            <person name="Martin F.M."/>
            <person name="Hacquard S."/>
        </authorList>
    </citation>
    <scope>NUCLEOTIDE SEQUENCE</scope>
    <source>
        <strain evidence="2">FSSC 5 MPI-SDFR-AT-0091</strain>
    </source>
</reference>
<evidence type="ECO:0000313" key="2">
    <source>
        <dbReference type="EMBL" id="KAH7274692.1"/>
    </source>
</evidence>
<keyword evidence="3" id="KW-1185">Reference proteome</keyword>
<dbReference type="SMART" id="SM00471">
    <property type="entry name" value="HDc"/>
    <property type="match status" value="1"/>
</dbReference>
<dbReference type="Gene3D" id="1.10.3210.10">
    <property type="entry name" value="Hypothetical protein af1432"/>
    <property type="match status" value="1"/>
</dbReference>
<dbReference type="CDD" id="cd00077">
    <property type="entry name" value="HDc"/>
    <property type="match status" value="1"/>
</dbReference>
<gene>
    <name evidence="2" type="ORF">B0J15DRAFT_587405</name>
</gene>
<dbReference type="PANTHER" id="PTHR35569:SF1">
    <property type="entry name" value="CYANAMIDE HYDRATASE DDI2-RELATED"/>
    <property type="match status" value="1"/>
</dbReference>
<accession>A0A9P9L655</accession>
<comment type="caution">
    <text evidence="2">The sequence shown here is derived from an EMBL/GenBank/DDBJ whole genome shotgun (WGS) entry which is preliminary data.</text>
</comment>
<dbReference type="SUPFAM" id="SSF109604">
    <property type="entry name" value="HD-domain/PDEase-like"/>
    <property type="match status" value="1"/>
</dbReference>
<dbReference type="EMBL" id="JAGTJS010000001">
    <property type="protein sequence ID" value="KAH7274692.1"/>
    <property type="molecule type" value="Genomic_DNA"/>
</dbReference>
<dbReference type="Pfam" id="PF01966">
    <property type="entry name" value="HD"/>
    <property type="match status" value="1"/>
</dbReference>
<feature type="domain" description="HD/PDEase" evidence="1">
    <location>
        <begin position="35"/>
        <end position="157"/>
    </location>
</feature>
<dbReference type="PANTHER" id="PTHR35569">
    <property type="entry name" value="CYANAMIDE HYDRATASE DDI2-RELATED"/>
    <property type="match status" value="1"/>
</dbReference>
<proteinExistence type="predicted"/>
<protein>
    <recommendedName>
        <fullName evidence="1">HD/PDEase domain-containing protein</fullName>
    </recommendedName>
</protein>
<dbReference type="InterPro" id="IPR003607">
    <property type="entry name" value="HD/PDEase_dom"/>
</dbReference>
<dbReference type="Proteomes" id="UP000736672">
    <property type="component" value="Unassembled WGS sequence"/>
</dbReference>
<dbReference type="InterPro" id="IPR006674">
    <property type="entry name" value="HD_domain"/>
</dbReference>
<dbReference type="AlphaFoldDB" id="A0A9P9L655"/>
<organism evidence="2 3">
    <name type="scientific">Fusarium solani</name>
    <name type="common">Filamentous fungus</name>
    <dbReference type="NCBI Taxonomy" id="169388"/>
    <lineage>
        <taxon>Eukaryota</taxon>
        <taxon>Fungi</taxon>
        <taxon>Dikarya</taxon>
        <taxon>Ascomycota</taxon>
        <taxon>Pezizomycotina</taxon>
        <taxon>Sordariomycetes</taxon>
        <taxon>Hypocreomycetidae</taxon>
        <taxon>Hypocreales</taxon>
        <taxon>Nectriaceae</taxon>
        <taxon>Fusarium</taxon>
        <taxon>Fusarium solani species complex</taxon>
    </lineage>
</organism>
<sequence>MSQELNLPTLSEFVTNLIPQDETSLSALALAHKALSEPVLNHSLRVFLIAKYLSKKEGTPYAGKTEESALFVAAICHDLGSSDLYNGSQRFEVEGADAAKAHLISHGGTPERGHQVWVAIALHTSPGIAERIDPFTRLLRVATSSDFSWDLAKQLDVDGYRRELEENLPRLEVERCLADAVVNQAVDPQKVDRLTWPNTQKHPLGSWPGGLLRGHLENPNHDGVNPAF</sequence>
<name>A0A9P9L655_FUSSL</name>
<evidence type="ECO:0000313" key="3">
    <source>
        <dbReference type="Proteomes" id="UP000736672"/>
    </source>
</evidence>
<evidence type="ECO:0000259" key="1">
    <source>
        <dbReference type="SMART" id="SM00471"/>
    </source>
</evidence>
<dbReference type="OrthoDB" id="2378324at2759"/>